<organism evidence="1 2">
    <name type="scientific">Panicum hallii var. hallii</name>
    <dbReference type="NCBI Taxonomy" id="1504633"/>
    <lineage>
        <taxon>Eukaryota</taxon>
        <taxon>Viridiplantae</taxon>
        <taxon>Streptophyta</taxon>
        <taxon>Embryophyta</taxon>
        <taxon>Tracheophyta</taxon>
        <taxon>Spermatophyta</taxon>
        <taxon>Magnoliopsida</taxon>
        <taxon>Liliopsida</taxon>
        <taxon>Poales</taxon>
        <taxon>Poaceae</taxon>
        <taxon>PACMAD clade</taxon>
        <taxon>Panicoideae</taxon>
        <taxon>Panicodae</taxon>
        <taxon>Paniceae</taxon>
        <taxon>Panicinae</taxon>
        <taxon>Panicum</taxon>
        <taxon>Panicum sect. Panicum</taxon>
    </lineage>
</organism>
<gene>
    <name evidence="1" type="ORF">GQ55_3G287800</name>
</gene>
<dbReference type="Gramene" id="PUZ66199">
    <property type="protein sequence ID" value="PUZ66199"/>
    <property type="gene ID" value="GQ55_3G287800"/>
</dbReference>
<name>A0A2T7EEF0_9POAL</name>
<dbReference type="EMBL" id="CM009751">
    <property type="protein sequence ID" value="PUZ66199.1"/>
    <property type="molecule type" value="Genomic_DNA"/>
</dbReference>
<evidence type="ECO:0000313" key="2">
    <source>
        <dbReference type="Proteomes" id="UP000244336"/>
    </source>
</evidence>
<protein>
    <submittedName>
        <fullName evidence="1">Uncharacterized protein</fullName>
    </submittedName>
</protein>
<keyword evidence="2" id="KW-1185">Reference proteome</keyword>
<sequence>MTGAEGLRHRAVGRRGRWGGGVPRFPWRHWCVGGGGATAMRGVCLRMAFPARGARRRAGKEEKHNIIPFVQSNYWITQWARIILFHYYLLTFSLCATESIISTRMEKLAEEWCQEN</sequence>
<dbReference type="AlphaFoldDB" id="A0A2T7EEF0"/>
<dbReference type="Proteomes" id="UP000244336">
    <property type="component" value="Chromosome 3"/>
</dbReference>
<accession>A0A2T7EEF0</accession>
<proteinExistence type="predicted"/>
<evidence type="ECO:0000313" key="1">
    <source>
        <dbReference type="EMBL" id="PUZ66199.1"/>
    </source>
</evidence>
<reference evidence="1 2" key="1">
    <citation type="submission" date="2018-04" db="EMBL/GenBank/DDBJ databases">
        <title>WGS assembly of Panicum hallii var. hallii HAL2.</title>
        <authorList>
            <person name="Lovell J."/>
            <person name="Jenkins J."/>
            <person name="Lowry D."/>
            <person name="Mamidi S."/>
            <person name="Sreedasyam A."/>
            <person name="Weng X."/>
            <person name="Barry K."/>
            <person name="Bonette J."/>
            <person name="Campitelli B."/>
            <person name="Daum C."/>
            <person name="Gordon S."/>
            <person name="Gould B."/>
            <person name="Lipzen A."/>
            <person name="MacQueen A."/>
            <person name="Palacio-Mejia J."/>
            <person name="Plott C."/>
            <person name="Shakirov E."/>
            <person name="Shu S."/>
            <person name="Yoshinaga Y."/>
            <person name="Zane M."/>
            <person name="Rokhsar D."/>
            <person name="Grimwood J."/>
            <person name="Schmutz J."/>
            <person name="Juenger T."/>
        </authorList>
    </citation>
    <scope>NUCLEOTIDE SEQUENCE [LARGE SCALE GENOMIC DNA]</scope>
    <source>
        <strain evidence="2">cv. HAL2</strain>
    </source>
</reference>